<comment type="caution">
    <text evidence="4">The sequence shown here is derived from an EMBL/GenBank/DDBJ whole genome shotgun (WGS) entry which is preliminary data.</text>
</comment>
<name>A0A162RY85_9CRUS</name>
<organism evidence="4 5">
    <name type="scientific">Daphnia magna</name>
    <dbReference type="NCBI Taxonomy" id="35525"/>
    <lineage>
        <taxon>Eukaryota</taxon>
        <taxon>Metazoa</taxon>
        <taxon>Ecdysozoa</taxon>
        <taxon>Arthropoda</taxon>
        <taxon>Crustacea</taxon>
        <taxon>Branchiopoda</taxon>
        <taxon>Diplostraca</taxon>
        <taxon>Cladocera</taxon>
        <taxon>Anomopoda</taxon>
        <taxon>Daphniidae</taxon>
        <taxon>Daphnia</taxon>
    </lineage>
</organism>
<accession>A0A162RY85</accession>
<dbReference type="Proteomes" id="UP000076858">
    <property type="component" value="Unassembled WGS sequence"/>
</dbReference>
<feature type="coiled-coil region" evidence="1">
    <location>
        <begin position="194"/>
        <end position="237"/>
    </location>
</feature>
<evidence type="ECO:0000256" key="2">
    <source>
        <dbReference type="SAM" id="MobiDB-lite"/>
    </source>
</evidence>
<reference evidence="4 5" key="1">
    <citation type="submission" date="2016-03" db="EMBL/GenBank/DDBJ databases">
        <title>EvidentialGene: Evidence-directed Construction of Genes on Genomes.</title>
        <authorList>
            <person name="Gilbert D.G."/>
            <person name="Choi J.-H."/>
            <person name="Mockaitis K."/>
            <person name="Colbourne J."/>
            <person name="Pfrender M."/>
        </authorList>
    </citation>
    <scope>NUCLEOTIDE SEQUENCE [LARGE SCALE GENOMIC DNA]</scope>
    <source>
        <strain evidence="4 5">Xinb3</strain>
        <tissue evidence="4">Complete organism</tissue>
    </source>
</reference>
<feature type="region of interest" description="Disordered" evidence="2">
    <location>
        <begin position="269"/>
        <end position="296"/>
    </location>
</feature>
<proteinExistence type="predicted"/>
<evidence type="ECO:0000256" key="1">
    <source>
        <dbReference type="SAM" id="Coils"/>
    </source>
</evidence>
<gene>
    <name evidence="4" type="ORF">APZ42_012323</name>
</gene>
<keyword evidence="3" id="KW-0732">Signal</keyword>
<feature type="compositionally biased region" description="Acidic residues" evidence="2">
    <location>
        <begin position="365"/>
        <end position="381"/>
    </location>
</feature>
<evidence type="ECO:0000313" key="5">
    <source>
        <dbReference type="Proteomes" id="UP000076858"/>
    </source>
</evidence>
<keyword evidence="1" id="KW-0175">Coiled coil</keyword>
<feature type="chain" id="PRO_5007839560" evidence="3">
    <location>
        <begin position="29"/>
        <end position="502"/>
    </location>
</feature>
<evidence type="ECO:0000313" key="4">
    <source>
        <dbReference type="EMBL" id="KZS20877.1"/>
    </source>
</evidence>
<feature type="region of interest" description="Disordered" evidence="2">
    <location>
        <begin position="341"/>
        <end position="404"/>
    </location>
</feature>
<feature type="signal peptide" evidence="3">
    <location>
        <begin position="1"/>
        <end position="28"/>
    </location>
</feature>
<dbReference type="EMBL" id="LRGB01000093">
    <property type="protein sequence ID" value="KZS20877.1"/>
    <property type="molecule type" value="Genomic_DNA"/>
</dbReference>
<keyword evidence="5" id="KW-1185">Reference proteome</keyword>
<protein>
    <submittedName>
        <fullName evidence="4">Uncharacterized protein</fullName>
    </submittedName>
</protein>
<dbReference type="AlphaFoldDB" id="A0A162RY85"/>
<evidence type="ECO:0000256" key="3">
    <source>
        <dbReference type="SAM" id="SignalP"/>
    </source>
</evidence>
<sequence>MVVSFPWQFLTWFFHILPCASIWPKTRCNSVNVNSKAKRQRHKLRTIELIQPAKSNYSSAIHLKRSSAIYSNNHDVCPQKRFRLKDQFMLRNRRCISLMFEYSPWIVMDHLRHFVLHRNRRKIQIHDTCFSVAVRQHHLRTSLTTKIQNNLGVLWIVKVRQKIGSLNLDGPTPVKLTTNMTVQRLNQATLAVTIEVLKKELHKDLKNYENAASENRLQEAETAFELADDRMKRLIKNYETINPMLDLPKLNRSANTQVVCNYQRWRAQQKPQDSGIGEQSVVESGSTCEEVARRDRASTYPLSLDSKSASRGELVESAIDRTVAESLQWDSGDLREILVDSRPSEEETSEDLGSNFQGWRGPSDSSEDSPVETSSDDEESSSEYSSSSVPSPLPPLAMAQRASAPQLKYRSPPIFLREKGGGCGRLVGALREYRSVQPMGAQRKIGKFWDAFGWCRMKMVSMLRSGRRLAGHAGCSSGTGSGSCPRDARVANNIPHGISGAT</sequence>